<proteinExistence type="predicted"/>
<keyword evidence="2" id="KW-1185">Reference proteome</keyword>
<dbReference type="SUPFAM" id="SSF64182">
    <property type="entry name" value="DHH phosphoesterases"/>
    <property type="match status" value="1"/>
</dbReference>
<dbReference type="InterPro" id="IPR038763">
    <property type="entry name" value="DHH_sf"/>
</dbReference>
<organism evidence="1 2">
    <name type="scientific">Trinickia dabaoshanensis</name>
    <dbReference type="NCBI Taxonomy" id="564714"/>
    <lineage>
        <taxon>Bacteria</taxon>
        <taxon>Pseudomonadati</taxon>
        <taxon>Pseudomonadota</taxon>
        <taxon>Betaproteobacteria</taxon>
        <taxon>Burkholderiales</taxon>
        <taxon>Burkholderiaceae</taxon>
        <taxon>Trinickia</taxon>
    </lineage>
</organism>
<dbReference type="Proteomes" id="UP000235616">
    <property type="component" value="Unassembled WGS sequence"/>
</dbReference>
<dbReference type="RefSeq" id="WP_102644350.1">
    <property type="nucleotide sequence ID" value="NZ_PNYA01000003.1"/>
</dbReference>
<name>A0A2N7W035_9BURK</name>
<sequence>MASTDSTERAPQAYDVFNGDADGLCALHQLRLATPRDAVIVTGVKRDVGLLSRVPLEAEIDVTVLDISLDANVQSLRALLDAGARIAYYDHHAASHAFAHPRLRFEWDDSPRVCTSLIVDRTLGGRYRPWAIVGAFGDNLDATARSLALTHGMKEHAIESLRTLGRTLNYNAYGETIDDLRIRPDELYRALHAFADPLDFIEAAPCFTDLTQGYRDDLAHADALAPYRSGDACALYVLPNEPWARRISGTFANRLCDGGGERSFAVLTERADGSYCVSVRSARPDGRPANLLCEGFESGGGRRAAAGVNVLPAERLDAFAEAFFNYFTTDAWGGPGPHGSAEVRS</sequence>
<dbReference type="AlphaFoldDB" id="A0A2N7W035"/>
<comment type="caution">
    <text evidence="1">The sequence shown here is derived from an EMBL/GenBank/DDBJ whole genome shotgun (WGS) entry which is preliminary data.</text>
</comment>
<gene>
    <name evidence="1" type="ORF">C0Z18_05280</name>
</gene>
<dbReference type="EMBL" id="PNYA01000003">
    <property type="protein sequence ID" value="PMS22764.1"/>
    <property type="molecule type" value="Genomic_DNA"/>
</dbReference>
<reference evidence="1 2" key="1">
    <citation type="submission" date="2018-01" db="EMBL/GenBank/DDBJ databases">
        <title>Whole genome analyses suggest that Burkholderia sensu lato contains two further novel genera in the rhizoxinica-symbiotica group Mycetohabitans gen. nov., and Trinickia gen. nov.: implications for the evolution of diazotrophy and nodulation in the Burkholderiaceae.</title>
        <authorList>
            <person name="Estrada-de los Santos P."/>
            <person name="Palmer M."/>
            <person name="Chavez-Ramirez B."/>
            <person name="Beukes C."/>
            <person name="Steenkamp E.T."/>
            <person name="Hirsch A.M."/>
            <person name="Manyaka P."/>
            <person name="Maluk M."/>
            <person name="Lafos M."/>
            <person name="Crook M."/>
            <person name="Gross E."/>
            <person name="Simon M.F."/>
            <person name="Bueno dos Reis Junior F."/>
            <person name="Poole P.S."/>
            <person name="Venter S.N."/>
            <person name="James E.K."/>
        </authorList>
    </citation>
    <scope>NUCLEOTIDE SEQUENCE [LARGE SCALE GENOMIC DNA]</scope>
    <source>
        <strain evidence="1 2">GIMN1.004</strain>
    </source>
</reference>
<protein>
    <recommendedName>
        <fullName evidence="3">Acetyltransferase</fullName>
    </recommendedName>
</protein>
<accession>A0A2N7W035</accession>
<dbReference type="OrthoDB" id="5429547at2"/>
<evidence type="ECO:0008006" key="3">
    <source>
        <dbReference type="Google" id="ProtNLM"/>
    </source>
</evidence>
<evidence type="ECO:0000313" key="1">
    <source>
        <dbReference type="EMBL" id="PMS22764.1"/>
    </source>
</evidence>
<evidence type="ECO:0000313" key="2">
    <source>
        <dbReference type="Proteomes" id="UP000235616"/>
    </source>
</evidence>